<comment type="caution">
    <text evidence="2">The sequence shown here is derived from an EMBL/GenBank/DDBJ whole genome shotgun (WGS) entry which is preliminary data.</text>
</comment>
<gene>
    <name evidence="2" type="ORF">GWI33_003144</name>
</gene>
<feature type="region of interest" description="Disordered" evidence="1">
    <location>
        <begin position="1"/>
        <end position="25"/>
    </location>
</feature>
<reference evidence="2" key="1">
    <citation type="submission" date="2020-08" db="EMBL/GenBank/DDBJ databases">
        <title>Genome sequencing and assembly of the red palm weevil Rhynchophorus ferrugineus.</title>
        <authorList>
            <person name="Dias G.B."/>
            <person name="Bergman C.M."/>
            <person name="Manee M."/>
        </authorList>
    </citation>
    <scope>NUCLEOTIDE SEQUENCE</scope>
    <source>
        <strain evidence="2">AA-2017</strain>
        <tissue evidence="2">Whole larva</tissue>
    </source>
</reference>
<dbReference type="Proteomes" id="UP000625711">
    <property type="component" value="Unassembled WGS sequence"/>
</dbReference>
<evidence type="ECO:0000256" key="1">
    <source>
        <dbReference type="SAM" id="MobiDB-lite"/>
    </source>
</evidence>
<keyword evidence="3" id="KW-1185">Reference proteome</keyword>
<evidence type="ECO:0000313" key="2">
    <source>
        <dbReference type="EMBL" id="KAF7263286.1"/>
    </source>
</evidence>
<protein>
    <submittedName>
        <fullName evidence="2">Uncharacterized protein</fullName>
    </submittedName>
</protein>
<accession>A0A834HP23</accession>
<sequence>MNRSAGQTEVHCPDATRTDVEHNKGHGDTQLLFDVVVDDGIAIVLHGNLPGSIDRLKRRPISDRFAEAETTEFPIPRPGGGGGARRRDTTNYRVVFSRRIDKKYPRTLNFPRHRQTSLSFI</sequence>
<feature type="region of interest" description="Disordered" evidence="1">
    <location>
        <begin position="69"/>
        <end position="90"/>
    </location>
</feature>
<name>A0A834HP23_RHYFE</name>
<organism evidence="2 3">
    <name type="scientific">Rhynchophorus ferrugineus</name>
    <name type="common">Red palm weevil</name>
    <name type="synonym">Curculio ferrugineus</name>
    <dbReference type="NCBI Taxonomy" id="354439"/>
    <lineage>
        <taxon>Eukaryota</taxon>
        <taxon>Metazoa</taxon>
        <taxon>Ecdysozoa</taxon>
        <taxon>Arthropoda</taxon>
        <taxon>Hexapoda</taxon>
        <taxon>Insecta</taxon>
        <taxon>Pterygota</taxon>
        <taxon>Neoptera</taxon>
        <taxon>Endopterygota</taxon>
        <taxon>Coleoptera</taxon>
        <taxon>Polyphaga</taxon>
        <taxon>Cucujiformia</taxon>
        <taxon>Curculionidae</taxon>
        <taxon>Dryophthorinae</taxon>
        <taxon>Rhynchophorus</taxon>
    </lineage>
</organism>
<evidence type="ECO:0000313" key="3">
    <source>
        <dbReference type="Proteomes" id="UP000625711"/>
    </source>
</evidence>
<feature type="compositionally biased region" description="Basic and acidic residues" evidence="1">
    <location>
        <begin position="11"/>
        <end position="25"/>
    </location>
</feature>
<dbReference type="AlphaFoldDB" id="A0A834HP23"/>
<dbReference type="EMBL" id="JAACXV010022509">
    <property type="protein sequence ID" value="KAF7263286.1"/>
    <property type="molecule type" value="Genomic_DNA"/>
</dbReference>
<proteinExistence type="predicted"/>